<sequence length="252" mass="28034">MSTPTTSVTVRDFLTDRHGFTLPSTHPYLASYDATLAHTSRSLFRHPKAFAVHFHKSVNENDCADAISREDWAAVVRGKGVNEGSGDRKTVWAHFVRREGVDLFGELLGKGVEEGKKVGGRSKKEGGVARSMQKRKRKRRKVEVLGWEGYSLPPPNVGRWEYFSRYTEIVPLCGGGGEVSTTATETRIAPPFPGFQYSVADSTTMRAIQGDKSQRITSESPLFEPEVEVKRELPPEIFLDDGGVEWNDRGCC</sequence>
<dbReference type="RefSeq" id="XP_056071276.1">
    <property type="nucleotide sequence ID" value="XM_056214009.1"/>
</dbReference>
<reference evidence="2" key="1">
    <citation type="submission" date="2022-10" db="EMBL/GenBank/DDBJ databases">
        <title>Tapping the CABI collections for fungal endophytes: first genome assemblies for Collariella, Neodidymelliopsis, Ascochyta clinopodiicola, Didymella pomorum, Didymosphaeria variabile, Neocosmospora piperis and Neocucurbitaria cava.</title>
        <authorList>
            <person name="Hill R."/>
        </authorList>
    </citation>
    <scope>NUCLEOTIDE SEQUENCE</scope>
    <source>
        <strain evidence="2">IMI 356815</strain>
    </source>
</reference>
<evidence type="ECO:0000313" key="3">
    <source>
        <dbReference type="Proteomes" id="UP001140513"/>
    </source>
</evidence>
<protein>
    <submittedName>
        <fullName evidence="2">Uncharacterized protein</fullName>
    </submittedName>
</protein>
<name>A0A9W8XKE8_9PLEO</name>
<proteinExistence type="predicted"/>
<comment type="caution">
    <text evidence="2">The sequence shown here is derived from an EMBL/GenBank/DDBJ whole genome shotgun (WGS) entry which is preliminary data.</text>
</comment>
<dbReference type="GeneID" id="80908762"/>
<keyword evidence="3" id="KW-1185">Reference proteome</keyword>
<evidence type="ECO:0000256" key="1">
    <source>
        <dbReference type="SAM" id="MobiDB-lite"/>
    </source>
</evidence>
<feature type="compositionally biased region" description="Basic and acidic residues" evidence="1">
    <location>
        <begin position="116"/>
        <end position="127"/>
    </location>
</feature>
<gene>
    <name evidence="2" type="ORF">N0V89_005232</name>
</gene>
<dbReference type="EMBL" id="JAPEUX010000004">
    <property type="protein sequence ID" value="KAJ4353502.1"/>
    <property type="molecule type" value="Genomic_DNA"/>
</dbReference>
<dbReference type="OrthoDB" id="3798144at2759"/>
<evidence type="ECO:0000313" key="2">
    <source>
        <dbReference type="EMBL" id="KAJ4353502.1"/>
    </source>
</evidence>
<dbReference type="AlphaFoldDB" id="A0A9W8XKE8"/>
<dbReference type="Proteomes" id="UP001140513">
    <property type="component" value="Unassembled WGS sequence"/>
</dbReference>
<accession>A0A9W8XKE8</accession>
<feature type="region of interest" description="Disordered" evidence="1">
    <location>
        <begin position="116"/>
        <end position="135"/>
    </location>
</feature>
<organism evidence="2 3">
    <name type="scientific">Didymosphaeria variabile</name>
    <dbReference type="NCBI Taxonomy" id="1932322"/>
    <lineage>
        <taxon>Eukaryota</taxon>
        <taxon>Fungi</taxon>
        <taxon>Dikarya</taxon>
        <taxon>Ascomycota</taxon>
        <taxon>Pezizomycotina</taxon>
        <taxon>Dothideomycetes</taxon>
        <taxon>Pleosporomycetidae</taxon>
        <taxon>Pleosporales</taxon>
        <taxon>Massarineae</taxon>
        <taxon>Didymosphaeriaceae</taxon>
        <taxon>Didymosphaeria</taxon>
    </lineage>
</organism>